<accession>A0A9W9W0J1</accession>
<evidence type="ECO:0000256" key="2">
    <source>
        <dbReference type="PIRSR" id="PIRSR001359-3"/>
    </source>
</evidence>
<protein>
    <recommendedName>
        <fullName evidence="3">Fructose-bisphosphate aldolase</fullName>
        <shortName evidence="3">FBP aldolase</shortName>
        <ecNumber evidence="3">4.1.2.13</ecNumber>
    </recommendedName>
</protein>
<comment type="pathway">
    <text evidence="3">Carbohydrate degradation; glycolysis; D-glyceraldehyde 3-phosphate and glycerone phosphate from D-glucose: step 4/4.</text>
</comment>
<dbReference type="GO" id="GO:0004332">
    <property type="term" value="F:fructose-bisphosphate aldolase activity"/>
    <property type="evidence" value="ECO:0007669"/>
    <property type="project" value="UniProtKB-EC"/>
</dbReference>
<comment type="function">
    <text evidence="3">Catalyzes the aldol condensation of dihydroxyacetone phosphate (DHAP or glycerone-phosphate) with glyceraldehyde 3-phosphate (G3P) to form fructose 1,6-bisphosphate (FBP) in gluconeogenesis and the reverse reaction in glycolysis.</text>
</comment>
<keyword evidence="3" id="KW-0456">Lyase</keyword>
<sequence>MTTETNRTRQILEDAEKGQYGVLAAIVYNIEHITAMVKAAEQRRSPLIIQLFPSSLLQTPSLVFAAAAAAKSATVPISVHLDHAQDYEQIKHVADNLPFDSIMVDMSHYEKEENLQKTRVLRDYCHARGISVEAETGRIEGGEDGIIDTGDLEGILTNPEDVEEFITAGVDFLAPGVGNVHGDYPLEGPKLDMDRLNKIFHSMNGRVRLVLHGTNDFSPELTKECIKAGVTKVNVNKLVLDPWHENLQKNATCPLTELMEMGIRALNEEMQRWMDIVGSSGKA</sequence>
<dbReference type="InterPro" id="IPR013785">
    <property type="entry name" value="Aldolase_TIM"/>
</dbReference>
<dbReference type="CDD" id="cd00947">
    <property type="entry name" value="TBP_aldolase_IIB"/>
    <property type="match status" value="1"/>
</dbReference>
<dbReference type="PANTHER" id="PTHR30304">
    <property type="entry name" value="D-TAGATOSE-1,6-BISPHOSPHATE ALDOLASE"/>
    <property type="match status" value="1"/>
</dbReference>
<dbReference type="GeneID" id="81368144"/>
<dbReference type="OrthoDB" id="2558351at2759"/>
<evidence type="ECO:0000256" key="1">
    <source>
        <dbReference type="PIRSR" id="PIRSR001359-1"/>
    </source>
</evidence>
<reference evidence="4" key="1">
    <citation type="submission" date="2022-12" db="EMBL/GenBank/DDBJ databases">
        <authorList>
            <person name="Petersen C."/>
        </authorList>
    </citation>
    <scope>NUCLEOTIDE SEQUENCE</scope>
    <source>
        <strain evidence="4">IBT 29677</strain>
    </source>
</reference>
<gene>
    <name evidence="4" type="ORF">N7509_004527</name>
</gene>
<keyword evidence="2 3" id="KW-0479">Metal-binding</keyword>
<comment type="caution">
    <text evidence="4">The sequence shown here is derived from an EMBL/GenBank/DDBJ whole genome shotgun (WGS) entry which is preliminary data.</text>
</comment>
<keyword evidence="5" id="KW-1185">Reference proteome</keyword>
<dbReference type="InterPro" id="IPR050246">
    <property type="entry name" value="Class_II_FBP_aldolase"/>
</dbReference>
<dbReference type="Gene3D" id="3.20.20.70">
    <property type="entry name" value="Aldolase class I"/>
    <property type="match status" value="1"/>
</dbReference>
<dbReference type="EMBL" id="JAPZBU010000006">
    <property type="protein sequence ID" value="KAJ5396414.1"/>
    <property type="molecule type" value="Genomic_DNA"/>
</dbReference>
<name>A0A9W9W0J1_9EURO</name>
<comment type="similarity">
    <text evidence="3">Belongs to the class II fructose-bisphosphate aldolase family.</text>
</comment>
<dbReference type="EC" id="4.1.2.13" evidence="3"/>
<dbReference type="Proteomes" id="UP001147747">
    <property type="component" value="Unassembled WGS sequence"/>
</dbReference>
<dbReference type="SUPFAM" id="SSF51569">
    <property type="entry name" value="Aldolase"/>
    <property type="match status" value="1"/>
</dbReference>
<organism evidence="4 5">
    <name type="scientific">Penicillium cosmopolitanum</name>
    <dbReference type="NCBI Taxonomy" id="1131564"/>
    <lineage>
        <taxon>Eukaryota</taxon>
        <taxon>Fungi</taxon>
        <taxon>Dikarya</taxon>
        <taxon>Ascomycota</taxon>
        <taxon>Pezizomycotina</taxon>
        <taxon>Eurotiomycetes</taxon>
        <taxon>Eurotiomycetidae</taxon>
        <taxon>Eurotiales</taxon>
        <taxon>Aspergillaceae</taxon>
        <taxon>Penicillium</taxon>
    </lineage>
</organism>
<comment type="catalytic activity">
    <reaction evidence="3">
        <text>beta-D-fructose 1,6-bisphosphate = D-glyceraldehyde 3-phosphate + dihydroxyacetone phosphate</text>
        <dbReference type="Rhea" id="RHEA:14729"/>
        <dbReference type="ChEBI" id="CHEBI:32966"/>
        <dbReference type="ChEBI" id="CHEBI:57642"/>
        <dbReference type="ChEBI" id="CHEBI:59776"/>
        <dbReference type="EC" id="4.1.2.13"/>
    </reaction>
</comment>
<feature type="active site" description="Proton donor" evidence="1">
    <location>
        <position position="82"/>
    </location>
</feature>
<dbReference type="Pfam" id="PF01116">
    <property type="entry name" value="F_bP_aldolase"/>
    <property type="match status" value="1"/>
</dbReference>
<feature type="binding site" evidence="2">
    <location>
        <position position="83"/>
    </location>
    <ligand>
        <name>Zn(2+)</name>
        <dbReference type="ChEBI" id="CHEBI:29105"/>
        <label>1</label>
        <note>catalytic</note>
    </ligand>
</feature>
<comment type="cofactor">
    <cofactor evidence="2 3">
        <name>Zn(2+)</name>
        <dbReference type="ChEBI" id="CHEBI:29105"/>
    </cofactor>
    <text evidence="2 3">Binds 2 Zn(2+) ions per subunit. One is catalytic and the other provides a structural contribution.</text>
</comment>
<evidence type="ECO:0000313" key="4">
    <source>
        <dbReference type="EMBL" id="KAJ5396414.1"/>
    </source>
</evidence>
<dbReference type="PIRSF" id="PIRSF001359">
    <property type="entry name" value="F_bP_aldolase_II"/>
    <property type="match status" value="1"/>
</dbReference>
<evidence type="ECO:0000313" key="5">
    <source>
        <dbReference type="Proteomes" id="UP001147747"/>
    </source>
</evidence>
<dbReference type="InterPro" id="IPR000771">
    <property type="entry name" value="FBA_II"/>
</dbReference>
<feature type="binding site" evidence="2">
    <location>
        <position position="135"/>
    </location>
    <ligand>
        <name>Zn(2+)</name>
        <dbReference type="ChEBI" id="CHEBI:29105"/>
        <label>2</label>
    </ligand>
</feature>
<keyword evidence="2 3" id="KW-0862">Zinc</keyword>
<feature type="binding site" evidence="2">
    <location>
        <position position="181"/>
    </location>
    <ligand>
        <name>Zn(2+)</name>
        <dbReference type="ChEBI" id="CHEBI:29105"/>
        <label>1</label>
        <note>catalytic</note>
    </ligand>
</feature>
<keyword evidence="3" id="KW-0324">Glycolysis</keyword>
<feature type="binding site" evidence="2">
    <location>
        <position position="212"/>
    </location>
    <ligand>
        <name>Zn(2+)</name>
        <dbReference type="ChEBI" id="CHEBI:29105"/>
        <label>1</label>
        <note>catalytic</note>
    </ligand>
</feature>
<dbReference type="RefSeq" id="XP_056488466.1">
    <property type="nucleotide sequence ID" value="XM_056629164.1"/>
</dbReference>
<dbReference type="GO" id="GO:0008270">
    <property type="term" value="F:zinc ion binding"/>
    <property type="evidence" value="ECO:0007669"/>
    <property type="project" value="UniProtKB-UniRule"/>
</dbReference>
<feature type="binding site" evidence="2">
    <location>
        <position position="105"/>
    </location>
    <ligand>
        <name>Zn(2+)</name>
        <dbReference type="ChEBI" id="CHEBI:29105"/>
        <label>2</label>
    </ligand>
</feature>
<dbReference type="PANTHER" id="PTHR30304:SF0">
    <property type="entry name" value="D-TAGATOSE-1,6-BISPHOSPHATE ALDOLASE SUBUNIT GATY-RELATED"/>
    <property type="match status" value="1"/>
</dbReference>
<reference evidence="4" key="2">
    <citation type="journal article" date="2023" name="IMA Fungus">
        <title>Comparative genomic study of the Penicillium genus elucidates a diverse pangenome and 15 lateral gene transfer events.</title>
        <authorList>
            <person name="Petersen C."/>
            <person name="Sorensen T."/>
            <person name="Nielsen M.R."/>
            <person name="Sondergaard T.E."/>
            <person name="Sorensen J.L."/>
            <person name="Fitzpatrick D.A."/>
            <person name="Frisvad J.C."/>
            <person name="Nielsen K.L."/>
        </authorList>
    </citation>
    <scope>NUCLEOTIDE SEQUENCE</scope>
    <source>
        <strain evidence="4">IBT 29677</strain>
    </source>
</reference>
<dbReference type="GO" id="GO:0006096">
    <property type="term" value="P:glycolytic process"/>
    <property type="evidence" value="ECO:0007669"/>
    <property type="project" value="UniProtKB-KW"/>
</dbReference>
<evidence type="ECO:0000256" key="3">
    <source>
        <dbReference type="RuleBase" id="RU366023"/>
    </source>
</evidence>
<proteinExistence type="inferred from homology"/>
<dbReference type="AlphaFoldDB" id="A0A9W9W0J1"/>